<accession>A0ABR7XU74</accession>
<keyword evidence="2" id="KW-1185">Reference proteome</keyword>
<dbReference type="EMBL" id="JACNYL010000003">
    <property type="protein sequence ID" value="MBD1422601.1"/>
    <property type="molecule type" value="Genomic_DNA"/>
</dbReference>
<organism evidence="1 2">
    <name type="scientific">Sphingobacterium chuzhouense</name>
    <dbReference type="NCBI Taxonomy" id="1742264"/>
    <lineage>
        <taxon>Bacteria</taxon>
        <taxon>Pseudomonadati</taxon>
        <taxon>Bacteroidota</taxon>
        <taxon>Sphingobacteriia</taxon>
        <taxon>Sphingobacteriales</taxon>
        <taxon>Sphingobacteriaceae</taxon>
        <taxon>Sphingobacterium</taxon>
    </lineage>
</organism>
<evidence type="ECO:0000313" key="2">
    <source>
        <dbReference type="Proteomes" id="UP000651112"/>
    </source>
</evidence>
<dbReference type="Proteomes" id="UP000651112">
    <property type="component" value="Unassembled WGS sequence"/>
</dbReference>
<gene>
    <name evidence="1" type="ORF">H8B21_13570</name>
</gene>
<sequence>MTDVLSNTPTEVKIEKVINQQMCDIMKNETLKEIFQNYPNQILFDDIVDFENFDERLSIVDCIVVNIIGVEENLIEFIPDNNPPLDDEILCWIWAFRPDLTKEILETTKKEDLKFALNSYLNNSMDKFWDYVSKS</sequence>
<name>A0ABR7XU74_9SPHI</name>
<proteinExistence type="predicted"/>
<protein>
    <submittedName>
        <fullName evidence="1">Uncharacterized protein</fullName>
    </submittedName>
</protein>
<evidence type="ECO:0000313" key="1">
    <source>
        <dbReference type="EMBL" id="MBD1422601.1"/>
    </source>
</evidence>
<comment type="caution">
    <text evidence="1">The sequence shown here is derived from an EMBL/GenBank/DDBJ whole genome shotgun (WGS) entry which is preliminary data.</text>
</comment>
<dbReference type="RefSeq" id="WP_190314313.1">
    <property type="nucleotide sequence ID" value="NZ_JACNYL010000003.1"/>
</dbReference>
<reference evidence="1 2" key="1">
    <citation type="submission" date="2020-08" db="EMBL/GenBank/DDBJ databases">
        <title>Sphingobacterium sp. DN00404 isolated from aquaculture water.</title>
        <authorList>
            <person name="Zhang M."/>
        </authorList>
    </citation>
    <scope>NUCLEOTIDE SEQUENCE [LARGE SCALE GENOMIC DNA]</scope>
    <source>
        <strain evidence="1 2">KCTC 42746</strain>
    </source>
</reference>